<organism evidence="2 3">
    <name type="scientific">Caldovatus aquaticus</name>
    <dbReference type="NCBI Taxonomy" id="2865671"/>
    <lineage>
        <taxon>Bacteria</taxon>
        <taxon>Pseudomonadati</taxon>
        <taxon>Pseudomonadota</taxon>
        <taxon>Alphaproteobacteria</taxon>
        <taxon>Acetobacterales</taxon>
        <taxon>Roseomonadaceae</taxon>
        <taxon>Caldovatus</taxon>
    </lineage>
</organism>
<dbReference type="SUPFAM" id="SSF56529">
    <property type="entry name" value="FAH"/>
    <property type="match status" value="1"/>
</dbReference>
<sequence>MMHRRLFLAAGGLSLLAPGLSARAACLSDEEVARLAEALVTGRPVPAPAGLSLADAECTRDKLVPLLARHWGRPIGYKAGATGAAVQRMFGLSGPVYGVMFESTVSLRDGAELTLAPPVPDVGVEADLLVRVRDEAINEAGRDHVALLRHLDQVIPYIELPRRGVSGTLDGPGLVAVNVAARLGVVGTPIPARAEADFAARLGTMTVVFSDDTRELARTQGSALLGHPLNVIPWLVGDLARSGRRLRAGDIVSLGGFAPSVPAQPGRTYTLRYEGLLEQPVSVSVRVR</sequence>
<dbReference type="RefSeq" id="WP_220118621.1">
    <property type="nucleotide sequence ID" value="NZ_JAHZUY010000055.1"/>
</dbReference>
<dbReference type="Gene3D" id="3.90.850.10">
    <property type="entry name" value="Fumarylacetoacetase-like, C-terminal domain"/>
    <property type="match status" value="1"/>
</dbReference>
<dbReference type="PANTHER" id="PTHR30143:SF0">
    <property type="entry name" value="2-KETO-4-PENTENOATE HYDRATASE"/>
    <property type="match status" value="1"/>
</dbReference>
<feature type="signal peptide" evidence="1">
    <location>
        <begin position="1"/>
        <end position="24"/>
    </location>
</feature>
<gene>
    <name evidence="2" type="ORF">K1J50_15265</name>
</gene>
<dbReference type="InterPro" id="IPR050772">
    <property type="entry name" value="Hydratase-Decarb/MhpD_sf"/>
</dbReference>
<dbReference type="PANTHER" id="PTHR30143">
    <property type="entry name" value="ACID HYDRATASE"/>
    <property type="match status" value="1"/>
</dbReference>
<evidence type="ECO:0000313" key="2">
    <source>
        <dbReference type="EMBL" id="MBW8270842.1"/>
    </source>
</evidence>
<dbReference type="InterPro" id="IPR036663">
    <property type="entry name" value="Fumarylacetoacetase_C_sf"/>
</dbReference>
<keyword evidence="3" id="KW-1185">Reference proteome</keyword>
<comment type="caution">
    <text evidence="2">The sequence shown here is derived from an EMBL/GenBank/DDBJ whole genome shotgun (WGS) entry which is preliminary data.</text>
</comment>
<name>A0ABS7F5D7_9PROT</name>
<keyword evidence="1" id="KW-0732">Signal</keyword>
<dbReference type="Proteomes" id="UP001519924">
    <property type="component" value="Unassembled WGS sequence"/>
</dbReference>
<reference evidence="2 3" key="1">
    <citation type="submission" date="2021-08" db="EMBL/GenBank/DDBJ databases">
        <title>Caldovatus sediminis gen. nov., sp. nov., a moderately thermophilic bacterium isolated from a hot spring.</title>
        <authorList>
            <person name="Hu C.-J."/>
            <person name="Li W.-J."/>
            <person name="Xian W.-D."/>
        </authorList>
    </citation>
    <scope>NUCLEOTIDE SEQUENCE [LARGE SCALE GENOMIC DNA]</scope>
    <source>
        <strain evidence="2 3">SYSU G05006</strain>
    </source>
</reference>
<evidence type="ECO:0008006" key="4">
    <source>
        <dbReference type="Google" id="ProtNLM"/>
    </source>
</evidence>
<dbReference type="EMBL" id="JAHZUY010000055">
    <property type="protein sequence ID" value="MBW8270842.1"/>
    <property type="molecule type" value="Genomic_DNA"/>
</dbReference>
<proteinExistence type="predicted"/>
<protein>
    <recommendedName>
        <fullName evidence="4">Hydratase</fullName>
    </recommendedName>
</protein>
<evidence type="ECO:0000313" key="3">
    <source>
        <dbReference type="Proteomes" id="UP001519924"/>
    </source>
</evidence>
<accession>A0ABS7F5D7</accession>
<feature type="chain" id="PRO_5045796868" description="Hydratase" evidence="1">
    <location>
        <begin position="25"/>
        <end position="288"/>
    </location>
</feature>
<evidence type="ECO:0000256" key="1">
    <source>
        <dbReference type="SAM" id="SignalP"/>
    </source>
</evidence>